<feature type="transmembrane region" description="Helical" evidence="1">
    <location>
        <begin position="118"/>
        <end position="145"/>
    </location>
</feature>
<dbReference type="PANTHER" id="PTHR23520:SF5">
    <property type="entry name" value="TRANSPORTER, PUTATIVE (AFU_ORTHOLOGUE AFUA_3G04000)-RELATED"/>
    <property type="match status" value="1"/>
</dbReference>
<dbReference type="InterPro" id="IPR036259">
    <property type="entry name" value="MFS_trans_sf"/>
</dbReference>
<feature type="transmembrane region" description="Helical" evidence="1">
    <location>
        <begin position="157"/>
        <end position="181"/>
    </location>
</feature>
<reference evidence="2" key="1">
    <citation type="submission" date="2021-03" db="EMBL/GenBank/DDBJ databases">
        <title>Comparative genomics and phylogenomic investigation of the class Geoglossomycetes provide insights into ecological specialization and systematics.</title>
        <authorList>
            <person name="Melie T."/>
            <person name="Pirro S."/>
            <person name="Miller A.N."/>
            <person name="Quandt A."/>
        </authorList>
    </citation>
    <scope>NUCLEOTIDE SEQUENCE</scope>
    <source>
        <strain evidence="2">CAQ_001_2017</strain>
    </source>
</reference>
<proteinExistence type="predicted"/>
<accession>A0A9P8LG52</accession>
<feature type="transmembrane region" description="Helical" evidence="1">
    <location>
        <begin position="41"/>
        <end position="62"/>
    </location>
</feature>
<feature type="transmembrane region" description="Helical" evidence="1">
    <location>
        <begin position="68"/>
        <end position="90"/>
    </location>
</feature>
<evidence type="ECO:0000313" key="3">
    <source>
        <dbReference type="Proteomes" id="UP000750711"/>
    </source>
</evidence>
<dbReference type="GO" id="GO:0000329">
    <property type="term" value="C:fungal-type vacuole membrane"/>
    <property type="evidence" value="ECO:0007669"/>
    <property type="project" value="TreeGrafter"/>
</dbReference>
<keyword evidence="1" id="KW-1133">Transmembrane helix</keyword>
<keyword evidence="3" id="KW-1185">Reference proteome</keyword>
<evidence type="ECO:0008006" key="4">
    <source>
        <dbReference type="Google" id="ProtNLM"/>
    </source>
</evidence>
<comment type="caution">
    <text evidence="2">The sequence shown here is derived from an EMBL/GenBank/DDBJ whole genome shotgun (WGS) entry which is preliminary data.</text>
</comment>
<dbReference type="SUPFAM" id="SSF103473">
    <property type="entry name" value="MFS general substrate transporter"/>
    <property type="match status" value="1"/>
</dbReference>
<evidence type="ECO:0000313" key="2">
    <source>
        <dbReference type="EMBL" id="KAH0564770.1"/>
    </source>
</evidence>
<organism evidence="2 3">
    <name type="scientific">Trichoglossum hirsutum</name>
    <dbReference type="NCBI Taxonomy" id="265104"/>
    <lineage>
        <taxon>Eukaryota</taxon>
        <taxon>Fungi</taxon>
        <taxon>Dikarya</taxon>
        <taxon>Ascomycota</taxon>
        <taxon>Pezizomycotina</taxon>
        <taxon>Geoglossomycetes</taxon>
        <taxon>Geoglossales</taxon>
        <taxon>Geoglossaceae</taxon>
        <taxon>Trichoglossum</taxon>
    </lineage>
</organism>
<dbReference type="EMBL" id="JAGHQM010000181">
    <property type="protein sequence ID" value="KAH0564770.1"/>
    <property type="molecule type" value="Genomic_DNA"/>
</dbReference>
<dbReference type="PANTHER" id="PTHR23520">
    <property type="entry name" value="TRANSPORTER, PUTATIVE (AFU_ORTHOLOGUE AFUA_3G04000)-RELATED"/>
    <property type="match status" value="1"/>
</dbReference>
<protein>
    <recommendedName>
        <fullName evidence="4">Major facilitator superfamily (MFS) profile domain-containing protein</fullName>
    </recommendedName>
</protein>
<keyword evidence="1" id="KW-0472">Membrane</keyword>
<evidence type="ECO:0000256" key="1">
    <source>
        <dbReference type="SAM" id="Phobius"/>
    </source>
</evidence>
<sequence length="262" mass="28779">MAETQDPSWISRALSWTYRELGLATLASAPRDTNLLFASRFVRMFAYGSSTLILALYFSALGHSDPEIGLFMTLTLLGDVFISLLLALCADALGRRKMLMLGGLMMAGSVTPPTLDRWVLLILIRYIIAGTTATACGSLACGWFVQYMTTLPGWSAIGAYRAVFLAYACFGLVKLCLALCLSDECEIVRVVEVAEHETREGEAEPLLYDIRGSVETARDEQPPKANESRNPLVRMSKHTWLILIKLLPLFAVDSFSSGLVPL</sequence>
<dbReference type="Gene3D" id="1.20.1250.20">
    <property type="entry name" value="MFS general substrate transporter like domains"/>
    <property type="match status" value="1"/>
</dbReference>
<dbReference type="Proteomes" id="UP000750711">
    <property type="component" value="Unassembled WGS sequence"/>
</dbReference>
<dbReference type="AlphaFoldDB" id="A0A9P8LG52"/>
<name>A0A9P8LG52_9PEZI</name>
<gene>
    <name evidence="2" type="ORF">GP486_001840</name>
</gene>
<keyword evidence="1" id="KW-0812">Transmembrane</keyword>